<name>A0ACC1SIS0_9APHY</name>
<evidence type="ECO:0000313" key="2">
    <source>
        <dbReference type="Proteomes" id="UP001148662"/>
    </source>
</evidence>
<organism evidence="1 2">
    <name type="scientific">Phlebia brevispora</name>
    <dbReference type="NCBI Taxonomy" id="194682"/>
    <lineage>
        <taxon>Eukaryota</taxon>
        <taxon>Fungi</taxon>
        <taxon>Dikarya</taxon>
        <taxon>Basidiomycota</taxon>
        <taxon>Agaricomycotina</taxon>
        <taxon>Agaricomycetes</taxon>
        <taxon>Polyporales</taxon>
        <taxon>Meruliaceae</taxon>
        <taxon>Phlebia</taxon>
    </lineage>
</organism>
<proteinExistence type="predicted"/>
<dbReference type="Proteomes" id="UP001148662">
    <property type="component" value="Unassembled WGS sequence"/>
</dbReference>
<reference evidence="1" key="1">
    <citation type="submission" date="2022-07" db="EMBL/GenBank/DDBJ databases">
        <title>Genome Sequence of Phlebia brevispora.</title>
        <authorList>
            <person name="Buettner E."/>
        </authorList>
    </citation>
    <scope>NUCLEOTIDE SEQUENCE</scope>
    <source>
        <strain evidence="1">MPL23</strain>
    </source>
</reference>
<accession>A0ACC1SIS0</accession>
<keyword evidence="2" id="KW-1185">Reference proteome</keyword>
<protein>
    <submittedName>
        <fullName evidence="1">Uncharacterized protein</fullName>
    </submittedName>
</protein>
<comment type="caution">
    <text evidence="1">The sequence shown here is derived from an EMBL/GenBank/DDBJ whole genome shotgun (WGS) entry which is preliminary data.</text>
</comment>
<dbReference type="EMBL" id="JANHOG010001238">
    <property type="protein sequence ID" value="KAJ3540691.1"/>
    <property type="molecule type" value="Genomic_DNA"/>
</dbReference>
<gene>
    <name evidence="1" type="ORF">NM688_g6192</name>
</gene>
<sequence length="315" mass="35115">MESYQYSQFPPELSNVHITLFTEVTNAAHLRTRLIQAATMPGPEGEAEREAVNFSFIDARLITSRLHLQTAIYHAILASVQGSLRTKTVHSEVLWNLNPTNNITEAIRRYGVSEDTKALFVVRIDKAIPDVADKIAAVVQGKLTSLDDLAQITDWSSIKKYNKLNNEPAVQQASKDLTRQQAIVDEIVTSRRGISSSSPRKQEMLPDSGRDRAAVGVFTPKAAALFLATGVGLFFYFKHEKEKLIEQRQKELEDKQVGRPKVGGPFSLITHQGKPFTEKDLLGKWSLIYFGFTNCPDICPEELDKMGEAVEELGA</sequence>
<evidence type="ECO:0000313" key="1">
    <source>
        <dbReference type="EMBL" id="KAJ3540691.1"/>
    </source>
</evidence>